<gene>
    <name evidence="6" type="ORF">NDN08_005629</name>
</gene>
<evidence type="ECO:0000256" key="2">
    <source>
        <dbReference type="ARBA" id="ARBA00022692"/>
    </source>
</evidence>
<sequence length="302" mass="31910">MAPPTGKGYKDVRNGAVLQMVEAASLGLPFEVWKTRMGRFRNEGNVVAFRNVYSTAGGGVRGVAAFWAGMGPKMFESASKGAVLMVSKESIIEICQGAGMSPMLSGILGGAGGGVCQTVVMGPCTYLVTAAVTGDKSKTMTQIMSETWKANGVKGFYPGGSAVAFRQATNWASRQGFTEGVRTQMKKMKYGDASAKLSPLEEAACGIIGGSFACWNHPFEVARIEMQARARAGESALSMMGVFRMVYKDYGTPGLFKGIVPRLLLAEEKEAEDGKAKMVCLGLTAALEQSSMVGKCIRKSAG</sequence>
<dbReference type="GO" id="GO:0006843">
    <property type="term" value="P:mitochondrial citrate transmembrane transport"/>
    <property type="evidence" value="ECO:0007669"/>
    <property type="project" value="TreeGrafter"/>
</dbReference>
<name>A0AAV8V256_9RHOD</name>
<dbReference type="GO" id="GO:0005739">
    <property type="term" value="C:mitochondrion"/>
    <property type="evidence" value="ECO:0007669"/>
    <property type="project" value="TreeGrafter"/>
</dbReference>
<comment type="similarity">
    <text evidence="5">Belongs to the mitochondrial carrier (TC 2.A.29) family.</text>
</comment>
<proteinExistence type="inferred from homology"/>
<evidence type="ECO:0000256" key="3">
    <source>
        <dbReference type="ARBA" id="ARBA00023136"/>
    </source>
</evidence>
<dbReference type="InterPro" id="IPR053017">
    <property type="entry name" value="Mito_Cit/Oxoglu_Carrier"/>
</dbReference>
<dbReference type="GO" id="GO:0005371">
    <property type="term" value="F:tricarboxylate secondary active transmembrane transporter activity"/>
    <property type="evidence" value="ECO:0007669"/>
    <property type="project" value="TreeGrafter"/>
</dbReference>
<dbReference type="EMBL" id="JAMWBK010000001">
    <property type="protein sequence ID" value="KAJ8908929.1"/>
    <property type="molecule type" value="Genomic_DNA"/>
</dbReference>
<feature type="repeat" description="Solcar" evidence="4">
    <location>
        <begin position="197"/>
        <end position="287"/>
    </location>
</feature>
<dbReference type="PROSITE" id="PS50920">
    <property type="entry name" value="SOLCAR"/>
    <property type="match status" value="1"/>
</dbReference>
<evidence type="ECO:0000256" key="4">
    <source>
        <dbReference type="PROSITE-ProRule" id="PRU00282"/>
    </source>
</evidence>
<evidence type="ECO:0000256" key="5">
    <source>
        <dbReference type="RuleBase" id="RU000488"/>
    </source>
</evidence>
<evidence type="ECO:0000313" key="7">
    <source>
        <dbReference type="Proteomes" id="UP001157974"/>
    </source>
</evidence>
<dbReference type="InterPro" id="IPR018108">
    <property type="entry name" value="MCP_transmembrane"/>
</dbReference>
<dbReference type="GO" id="GO:0016020">
    <property type="term" value="C:membrane"/>
    <property type="evidence" value="ECO:0007669"/>
    <property type="project" value="UniProtKB-SubCell"/>
</dbReference>
<dbReference type="AlphaFoldDB" id="A0AAV8V256"/>
<dbReference type="Pfam" id="PF00153">
    <property type="entry name" value="Mito_carr"/>
    <property type="match status" value="2"/>
</dbReference>
<keyword evidence="5" id="KW-0813">Transport</keyword>
<evidence type="ECO:0000313" key="6">
    <source>
        <dbReference type="EMBL" id="KAJ8908929.1"/>
    </source>
</evidence>
<accession>A0AAV8V256</accession>
<keyword evidence="3 4" id="KW-0472">Membrane</keyword>
<dbReference type="PANTHER" id="PTHR46982">
    <property type="entry name" value="CITRATE/OXOGLUTARATE CARRIER PROTEIN"/>
    <property type="match status" value="1"/>
</dbReference>
<comment type="caution">
    <text evidence="6">The sequence shown here is derived from an EMBL/GenBank/DDBJ whole genome shotgun (WGS) entry which is preliminary data.</text>
</comment>
<comment type="subcellular location">
    <subcellularLocation>
        <location evidence="1">Membrane</location>
        <topology evidence="1">Multi-pass membrane protein</topology>
    </subcellularLocation>
</comment>
<dbReference type="Proteomes" id="UP001157974">
    <property type="component" value="Unassembled WGS sequence"/>
</dbReference>
<evidence type="ECO:0008006" key="8">
    <source>
        <dbReference type="Google" id="ProtNLM"/>
    </source>
</evidence>
<evidence type="ECO:0000256" key="1">
    <source>
        <dbReference type="ARBA" id="ARBA00004141"/>
    </source>
</evidence>
<protein>
    <recommendedName>
        <fullName evidence="8">Mitochondrial carrier protein</fullName>
    </recommendedName>
</protein>
<keyword evidence="7" id="KW-1185">Reference proteome</keyword>
<dbReference type="GO" id="GO:0015742">
    <property type="term" value="P:alpha-ketoglutarate transport"/>
    <property type="evidence" value="ECO:0007669"/>
    <property type="project" value="TreeGrafter"/>
</dbReference>
<dbReference type="SUPFAM" id="SSF103506">
    <property type="entry name" value="Mitochondrial carrier"/>
    <property type="match status" value="1"/>
</dbReference>
<keyword evidence="2 4" id="KW-0812">Transmembrane</keyword>
<reference evidence="6 7" key="1">
    <citation type="journal article" date="2023" name="Nat. Commun.">
        <title>Origin of minicircular mitochondrial genomes in red algae.</title>
        <authorList>
            <person name="Lee Y."/>
            <person name="Cho C.H."/>
            <person name="Lee Y.M."/>
            <person name="Park S.I."/>
            <person name="Yang J.H."/>
            <person name="West J.A."/>
            <person name="Bhattacharya D."/>
            <person name="Yoon H.S."/>
        </authorList>
    </citation>
    <scope>NUCLEOTIDE SEQUENCE [LARGE SCALE GENOMIC DNA]</scope>
    <source>
        <strain evidence="6 7">CCMP1338</strain>
        <tissue evidence="6">Whole cell</tissue>
    </source>
</reference>
<dbReference type="InterPro" id="IPR023395">
    <property type="entry name" value="MCP_dom_sf"/>
</dbReference>
<organism evidence="6 7">
    <name type="scientific">Rhodosorus marinus</name>
    <dbReference type="NCBI Taxonomy" id="101924"/>
    <lineage>
        <taxon>Eukaryota</taxon>
        <taxon>Rhodophyta</taxon>
        <taxon>Stylonematophyceae</taxon>
        <taxon>Stylonematales</taxon>
        <taxon>Stylonemataceae</taxon>
        <taxon>Rhodosorus</taxon>
    </lineage>
</organism>
<dbReference type="PANTHER" id="PTHR46982:SF1">
    <property type="entry name" value="CITRATE_OXOGLUTARATE CARRIER PROTEIN"/>
    <property type="match status" value="1"/>
</dbReference>
<dbReference type="Gene3D" id="1.50.40.10">
    <property type="entry name" value="Mitochondrial carrier domain"/>
    <property type="match status" value="1"/>
</dbReference>